<keyword evidence="22" id="KW-1185">Reference proteome</keyword>
<keyword evidence="14 20" id="KW-0560">Oxidoreductase</keyword>
<dbReference type="STRING" id="1073090.A0A1L9SI82"/>
<dbReference type="GeneID" id="34615774"/>
<dbReference type="PROSITE" id="PS00086">
    <property type="entry name" value="CYTOCHROME_P450"/>
    <property type="match status" value="1"/>
</dbReference>
<dbReference type="PANTHER" id="PTHR24305">
    <property type="entry name" value="CYTOCHROME P450"/>
    <property type="match status" value="1"/>
</dbReference>
<organism evidence="21 22">
    <name type="scientific">Penicilliopsis zonata CBS 506.65</name>
    <dbReference type="NCBI Taxonomy" id="1073090"/>
    <lineage>
        <taxon>Eukaryota</taxon>
        <taxon>Fungi</taxon>
        <taxon>Dikarya</taxon>
        <taxon>Ascomycota</taxon>
        <taxon>Pezizomycotina</taxon>
        <taxon>Eurotiomycetes</taxon>
        <taxon>Eurotiomycetidae</taxon>
        <taxon>Eurotiales</taxon>
        <taxon>Aspergillaceae</taxon>
        <taxon>Penicilliopsis</taxon>
    </lineage>
</organism>
<dbReference type="InterPro" id="IPR017972">
    <property type="entry name" value="Cyt_P450_CS"/>
</dbReference>
<dbReference type="SUPFAM" id="SSF48264">
    <property type="entry name" value="Cytochrome P450"/>
    <property type="match status" value="1"/>
</dbReference>
<evidence type="ECO:0000256" key="13">
    <source>
        <dbReference type="ARBA" id="ARBA00022982"/>
    </source>
</evidence>
<comment type="cofactor">
    <cofactor evidence="1">
        <name>FMN</name>
        <dbReference type="ChEBI" id="CHEBI:58210"/>
    </cofactor>
</comment>
<evidence type="ECO:0000256" key="17">
    <source>
        <dbReference type="ARBA" id="ARBA00047827"/>
    </source>
</evidence>
<protein>
    <recommendedName>
        <fullName evidence="23">Cytochrome P450</fullName>
    </recommendedName>
</protein>
<dbReference type="GO" id="GO:0003958">
    <property type="term" value="F:NADPH-hemoprotein reductase activity"/>
    <property type="evidence" value="ECO:0007669"/>
    <property type="project" value="UniProtKB-EC"/>
</dbReference>
<comment type="cofactor">
    <cofactor evidence="3">
        <name>FAD</name>
        <dbReference type="ChEBI" id="CHEBI:57692"/>
    </cofactor>
</comment>
<evidence type="ECO:0000256" key="18">
    <source>
        <dbReference type="ARBA" id="ARBA00049342"/>
    </source>
</evidence>
<evidence type="ECO:0000256" key="11">
    <source>
        <dbReference type="ARBA" id="ARBA00022827"/>
    </source>
</evidence>
<dbReference type="Gene3D" id="1.10.630.10">
    <property type="entry name" value="Cytochrome P450"/>
    <property type="match status" value="1"/>
</dbReference>
<gene>
    <name evidence="21" type="ORF">ASPZODRAFT_65564</name>
</gene>
<reference evidence="22" key="1">
    <citation type="journal article" date="2017" name="Genome Biol.">
        <title>Comparative genomics reveals high biological diversity and specific adaptations in the industrially and medically important fungal genus Aspergillus.</title>
        <authorList>
            <person name="de Vries R.P."/>
            <person name="Riley R."/>
            <person name="Wiebenga A."/>
            <person name="Aguilar-Osorio G."/>
            <person name="Amillis S."/>
            <person name="Uchima C.A."/>
            <person name="Anderluh G."/>
            <person name="Asadollahi M."/>
            <person name="Askin M."/>
            <person name="Barry K."/>
            <person name="Battaglia E."/>
            <person name="Bayram O."/>
            <person name="Benocci T."/>
            <person name="Braus-Stromeyer S.A."/>
            <person name="Caldana C."/>
            <person name="Canovas D."/>
            <person name="Cerqueira G.C."/>
            <person name="Chen F."/>
            <person name="Chen W."/>
            <person name="Choi C."/>
            <person name="Clum A."/>
            <person name="Dos Santos R.A."/>
            <person name="Damasio A.R."/>
            <person name="Diallinas G."/>
            <person name="Emri T."/>
            <person name="Fekete E."/>
            <person name="Flipphi M."/>
            <person name="Freyberg S."/>
            <person name="Gallo A."/>
            <person name="Gournas C."/>
            <person name="Habgood R."/>
            <person name="Hainaut M."/>
            <person name="Harispe M.L."/>
            <person name="Henrissat B."/>
            <person name="Hilden K.S."/>
            <person name="Hope R."/>
            <person name="Hossain A."/>
            <person name="Karabika E."/>
            <person name="Karaffa L."/>
            <person name="Karanyi Z."/>
            <person name="Krasevec N."/>
            <person name="Kuo A."/>
            <person name="Kusch H."/>
            <person name="LaButti K."/>
            <person name="Lagendijk E.L."/>
            <person name="Lapidus A."/>
            <person name="Levasseur A."/>
            <person name="Lindquist E."/>
            <person name="Lipzen A."/>
            <person name="Logrieco A.F."/>
            <person name="MacCabe A."/>
            <person name="Maekelae M.R."/>
            <person name="Malavazi I."/>
            <person name="Melin P."/>
            <person name="Meyer V."/>
            <person name="Mielnichuk N."/>
            <person name="Miskei M."/>
            <person name="Molnar A.P."/>
            <person name="Mule G."/>
            <person name="Ngan C.Y."/>
            <person name="Orejas M."/>
            <person name="Orosz E."/>
            <person name="Ouedraogo J.P."/>
            <person name="Overkamp K.M."/>
            <person name="Park H.-S."/>
            <person name="Perrone G."/>
            <person name="Piumi F."/>
            <person name="Punt P.J."/>
            <person name="Ram A.F."/>
            <person name="Ramon A."/>
            <person name="Rauscher S."/>
            <person name="Record E."/>
            <person name="Riano-Pachon D.M."/>
            <person name="Robert V."/>
            <person name="Roehrig J."/>
            <person name="Ruller R."/>
            <person name="Salamov A."/>
            <person name="Salih N.S."/>
            <person name="Samson R.A."/>
            <person name="Sandor E."/>
            <person name="Sanguinetti M."/>
            <person name="Schuetze T."/>
            <person name="Sepcic K."/>
            <person name="Shelest E."/>
            <person name="Sherlock G."/>
            <person name="Sophianopoulou V."/>
            <person name="Squina F.M."/>
            <person name="Sun H."/>
            <person name="Susca A."/>
            <person name="Todd R.B."/>
            <person name="Tsang A."/>
            <person name="Unkles S.E."/>
            <person name="van de Wiele N."/>
            <person name="van Rossen-Uffink D."/>
            <person name="Oliveira J.V."/>
            <person name="Vesth T.C."/>
            <person name="Visser J."/>
            <person name="Yu J.-H."/>
            <person name="Zhou M."/>
            <person name="Andersen M.R."/>
            <person name="Archer D.B."/>
            <person name="Baker S.E."/>
            <person name="Benoit I."/>
            <person name="Brakhage A.A."/>
            <person name="Braus G.H."/>
            <person name="Fischer R."/>
            <person name="Frisvad J.C."/>
            <person name="Goldman G.H."/>
            <person name="Houbraken J."/>
            <person name="Oakley B."/>
            <person name="Pocsi I."/>
            <person name="Scazzocchio C."/>
            <person name="Seiboth B."/>
            <person name="vanKuyk P.A."/>
            <person name="Wortman J."/>
            <person name="Dyer P.S."/>
            <person name="Grigoriev I.V."/>
        </authorList>
    </citation>
    <scope>NUCLEOTIDE SEQUENCE [LARGE SCALE GENOMIC DNA]</scope>
    <source>
        <strain evidence="22">CBS 506.65</strain>
    </source>
</reference>
<keyword evidence="6" id="KW-0813">Transport</keyword>
<comment type="cofactor">
    <cofactor evidence="2 19">
        <name>heme</name>
        <dbReference type="ChEBI" id="CHEBI:30413"/>
    </cofactor>
</comment>
<sequence>MSMQIPQPPGVPLLGNIFDVNPNNTWDSLNKLAAKWAPIFKIKALGTQIVFIGNVTLLEEVCDERRFRKCVTGPIVEIRYAVHDSLFTAYDNEASWGIAHRIMAPLLTEQANEMVFDSLIDTMSELVRKWTSGADKRVSVTNDLDRLNVESCLACFFDQRRHSLEGPNPPMIPAMEGATTEAMKRPNRPRILNWLLQRRFVSDTKTMRDFAAEIVAYRVGNPTEKKDMLHALLHGTDPQTGASLTESQVIDEIISIFIGSATAPNLISYALYYLLKNPEEFAKGRAEIDRVVAPGERLTYAHLSQLPYCEAIVRETLRLSSTAPGFNLEPIPSESKAPVLLAGGTYEIPHDQVMVVVLSAVNRDPEYFPEPEAFRPERMVGENYERLPSACRKGFGNGKRECIGKRYAWQWSLVTLVTILRCVDIELADSAYQLHINGAFSIKPLDFYALVNPRK</sequence>
<dbReference type="GO" id="GO:0020037">
    <property type="term" value="F:heme binding"/>
    <property type="evidence" value="ECO:0007669"/>
    <property type="project" value="InterPro"/>
</dbReference>
<dbReference type="Proteomes" id="UP000184188">
    <property type="component" value="Unassembled WGS sequence"/>
</dbReference>
<keyword evidence="13" id="KW-0249">Electron transport</keyword>
<dbReference type="InterPro" id="IPR050121">
    <property type="entry name" value="Cytochrome_P450_monoxygenase"/>
</dbReference>
<comment type="catalytic activity">
    <reaction evidence="18">
        <text>2 oxidized [cytochrome P450] + NADPH = 2 reduced [cytochrome P450] + NADP(+) + H(+)</text>
        <dbReference type="Rhea" id="RHEA:24040"/>
        <dbReference type="Rhea" id="RHEA-COMP:14627"/>
        <dbReference type="Rhea" id="RHEA-COMP:14628"/>
        <dbReference type="ChEBI" id="CHEBI:15378"/>
        <dbReference type="ChEBI" id="CHEBI:55376"/>
        <dbReference type="ChEBI" id="CHEBI:57783"/>
        <dbReference type="ChEBI" id="CHEBI:58349"/>
        <dbReference type="ChEBI" id="CHEBI:60344"/>
        <dbReference type="EC" id="1.6.2.4"/>
    </reaction>
</comment>
<keyword evidence="12" id="KW-0521">NADP</keyword>
<evidence type="ECO:0000313" key="22">
    <source>
        <dbReference type="Proteomes" id="UP000184188"/>
    </source>
</evidence>
<dbReference type="GO" id="GO:0005506">
    <property type="term" value="F:iron ion binding"/>
    <property type="evidence" value="ECO:0007669"/>
    <property type="project" value="InterPro"/>
</dbReference>
<keyword evidence="10 19" id="KW-0479">Metal-binding</keyword>
<evidence type="ECO:0000256" key="20">
    <source>
        <dbReference type="RuleBase" id="RU000461"/>
    </source>
</evidence>
<keyword evidence="7 19" id="KW-0349">Heme</keyword>
<evidence type="ECO:0000256" key="16">
    <source>
        <dbReference type="ARBA" id="ARBA00023033"/>
    </source>
</evidence>
<dbReference type="FunFam" id="1.10.630.10:FF:000040">
    <property type="entry name" value="Bifunctional cytochrome P450/NADPH--P450 reductase"/>
    <property type="match status" value="1"/>
</dbReference>
<evidence type="ECO:0000256" key="15">
    <source>
        <dbReference type="ARBA" id="ARBA00023004"/>
    </source>
</evidence>
<keyword evidence="15 19" id="KW-0408">Iron</keyword>
<evidence type="ECO:0000256" key="8">
    <source>
        <dbReference type="ARBA" id="ARBA00022630"/>
    </source>
</evidence>
<dbReference type="InterPro" id="IPR036396">
    <property type="entry name" value="Cyt_P450_sf"/>
</dbReference>
<dbReference type="Pfam" id="PF00067">
    <property type="entry name" value="p450"/>
    <property type="match status" value="1"/>
</dbReference>
<accession>A0A1L9SI82</accession>
<dbReference type="RefSeq" id="XP_022581326.1">
    <property type="nucleotide sequence ID" value="XM_022729310.1"/>
</dbReference>
<evidence type="ECO:0000256" key="4">
    <source>
        <dbReference type="ARBA" id="ARBA00010018"/>
    </source>
</evidence>
<evidence type="ECO:0000256" key="6">
    <source>
        <dbReference type="ARBA" id="ARBA00022448"/>
    </source>
</evidence>
<dbReference type="OrthoDB" id="1470350at2759"/>
<keyword evidence="8" id="KW-0285">Flavoprotein</keyword>
<evidence type="ECO:0000256" key="3">
    <source>
        <dbReference type="ARBA" id="ARBA00001974"/>
    </source>
</evidence>
<evidence type="ECO:0008006" key="23">
    <source>
        <dbReference type="Google" id="ProtNLM"/>
    </source>
</evidence>
<comment type="similarity">
    <text evidence="4">In the N-terminal section; belongs to the cytochrome P450 family.</text>
</comment>
<evidence type="ECO:0000256" key="12">
    <source>
        <dbReference type="ARBA" id="ARBA00022857"/>
    </source>
</evidence>
<comment type="similarity">
    <text evidence="5 20">Belongs to the cytochrome P450 family.</text>
</comment>
<keyword evidence="16 20" id="KW-0503">Monooxygenase</keyword>
<dbReference type="EMBL" id="KV878341">
    <property type="protein sequence ID" value="OJJ46816.1"/>
    <property type="molecule type" value="Genomic_DNA"/>
</dbReference>
<dbReference type="InterPro" id="IPR001128">
    <property type="entry name" value="Cyt_P450"/>
</dbReference>
<feature type="binding site" description="axial binding residue" evidence="19">
    <location>
        <position position="402"/>
    </location>
    <ligand>
        <name>heme</name>
        <dbReference type="ChEBI" id="CHEBI:30413"/>
    </ligand>
    <ligandPart>
        <name>Fe</name>
        <dbReference type="ChEBI" id="CHEBI:18248"/>
    </ligandPart>
</feature>
<keyword evidence="11" id="KW-0274">FAD</keyword>
<evidence type="ECO:0000313" key="21">
    <source>
        <dbReference type="EMBL" id="OJJ46816.1"/>
    </source>
</evidence>
<evidence type="ECO:0000256" key="1">
    <source>
        <dbReference type="ARBA" id="ARBA00001917"/>
    </source>
</evidence>
<evidence type="ECO:0000256" key="5">
    <source>
        <dbReference type="ARBA" id="ARBA00010617"/>
    </source>
</evidence>
<evidence type="ECO:0000256" key="9">
    <source>
        <dbReference type="ARBA" id="ARBA00022643"/>
    </source>
</evidence>
<evidence type="ECO:0000256" key="7">
    <source>
        <dbReference type="ARBA" id="ARBA00022617"/>
    </source>
</evidence>
<dbReference type="AlphaFoldDB" id="A0A1L9SI82"/>
<evidence type="ECO:0000256" key="2">
    <source>
        <dbReference type="ARBA" id="ARBA00001971"/>
    </source>
</evidence>
<keyword evidence="9" id="KW-0288">FMN</keyword>
<evidence type="ECO:0000256" key="10">
    <source>
        <dbReference type="ARBA" id="ARBA00022723"/>
    </source>
</evidence>
<dbReference type="InterPro" id="IPR002403">
    <property type="entry name" value="Cyt_P450_E_grp-IV"/>
</dbReference>
<dbReference type="PRINTS" id="PR00465">
    <property type="entry name" value="EP450IV"/>
</dbReference>
<evidence type="ECO:0000256" key="14">
    <source>
        <dbReference type="ARBA" id="ARBA00023002"/>
    </source>
</evidence>
<name>A0A1L9SI82_9EURO</name>
<comment type="catalytic activity">
    <reaction evidence="17">
        <text>an organic molecule + reduced [NADPH--hemoprotein reductase] + O2 = an alcohol + oxidized [NADPH--hemoprotein reductase] + H2O + H(+)</text>
        <dbReference type="Rhea" id="RHEA:17149"/>
        <dbReference type="Rhea" id="RHEA-COMP:11964"/>
        <dbReference type="Rhea" id="RHEA-COMP:11965"/>
        <dbReference type="ChEBI" id="CHEBI:15377"/>
        <dbReference type="ChEBI" id="CHEBI:15378"/>
        <dbReference type="ChEBI" id="CHEBI:15379"/>
        <dbReference type="ChEBI" id="CHEBI:30879"/>
        <dbReference type="ChEBI" id="CHEBI:57618"/>
        <dbReference type="ChEBI" id="CHEBI:58210"/>
        <dbReference type="ChEBI" id="CHEBI:142491"/>
        <dbReference type="EC" id="1.14.14.1"/>
    </reaction>
</comment>
<proteinExistence type="inferred from homology"/>
<dbReference type="GO" id="GO:0016712">
    <property type="term" value="F:oxidoreductase activity, acting on paired donors, with incorporation or reduction of molecular oxygen, reduced flavin or flavoprotein as one donor, and incorporation of one atom of oxygen"/>
    <property type="evidence" value="ECO:0007669"/>
    <property type="project" value="UniProtKB-EC"/>
</dbReference>
<evidence type="ECO:0000256" key="19">
    <source>
        <dbReference type="PIRSR" id="PIRSR602403-1"/>
    </source>
</evidence>
<dbReference type="PANTHER" id="PTHR24305:SF108">
    <property type="entry name" value="P450, PUTATIVE (EUROFUNG)-RELATED"/>
    <property type="match status" value="1"/>
</dbReference>
<dbReference type="VEuPathDB" id="FungiDB:ASPZODRAFT_65564"/>